<gene>
    <name evidence="9" type="ORF">UFOPK2656_02791</name>
    <name evidence="10" type="ORF">UFOPK3099_00363</name>
    <name evidence="11" type="ORF">UFOPK3267_02566</name>
    <name evidence="12" type="ORF">UFOPK3651_02392</name>
    <name evidence="13" type="ORF">UFOPK3931_00986</name>
    <name evidence="8" type="ORF">UFOPK4189_02910</name>
</gene>
<dbReference type="NCBIfam" id="TIGR02095">
    <property type="entry name" value="glgA"/>
    <property type="match status" value="1"/>
</dbReference>
<dbReference type="SUPFAM" id="SSF53756">
    <property type="entry name" value="UDP-Glycosyltransferase/glycogen phosphorylase"/>
    <property type="match status" value="1"/>
</dbReference>
<evidence type="ECO:0000256" key="3">
    <source>
        <dbReference type="ARBA" id="ARBA00012588"/>
    </source>
</evidence>
<organism evidence="9">
    <name type="scientific">freshwater metagenome</name>
    <dbReference type="NCBI Taxonomy" id="449393"/>
    <lineage>
        <taxon>unclassified sequences</taxon>
        <taxon>metagenomes</taxon>
        <taxon>ecological metagenomes</taxon>
    </lineage>
</organism>
<evidence type="ECO:0000313" key="10">
    <source>
        <dbReference type="EMBL" id="CAB4805060.1"/>
    </source>
</evidence>
<dbReference type="GO" id="GO:0004373">
    <property type="term" value="F:alpha-1,4-glucan glucosyltransferase (UDP-glucose donor) activity"/>
    <property type="evidence" value="ECO:0007669"/>
    <property type="project" value="InterPro"/>
</dbReference>
<keyword evidence="5" id="KW-0808">Transferase</keyword>
<proteinExistence type="inferred from homology"/>
<dbReference type="EC" id="2.4.1.21" evidence="3"/>
<name>A0A6J6SX59_9ZZZZ</name>
<comment type="catalytic activity">
    <reaction evidence="1">
        <text>[(1-&gt;4)-alpha-D-glucosyl](n) + ADP-alpha-D-glucose = [(1-&gt;4)-alpha-D-glucosyl](n+1) + ADP + H(+)</text>
        <dbReference type="Rhea" id="RHEA:18189"/>
        <dbReference type="Rhea" id="RHEA-COMP:9584"/>
        <dbReference type="Rhea" id="RHEA-COMP:9587"/>
        <dbReference type="ChEBI" id="CHEBI:15378"/>
        <dbReference type="ChEBI" id="CHEBI:15444"/>
        <dbReference type="ChEBI" id="CHEBI:57498"/>
        <dbReference type="ChEBI" id="CHEBI:456216"/>
        <dbReference type="EC" id="2.4.1.21"/>
    </reaction>
</comment>
<dbReference type="GO" id="GO:0005829">
    <property type="term" value="C:cytosol"/>
    <property type="evidence" value="ECO:0007669"/>
    <property type="project" value="TreeGrafter"/>
</dbReference>
<dbReference type="EMBL" id="CAEZYF010000023">
    <property type="protein sequence ID" value="CAB4739502.1"/>
    <property type="molecule type" value="Genomic_DNA"/>
</dbReference>
<dbReference type="CDD" id="cd03791">
    <property type="entry name" value="GT5_Glycogen_synthase_DULL1-like"/>
    <property type="match status" value="1"/>
</dbReference>
<evidence type="ECO:0000259" key="6">
    <source>
        <dbReference type="Pfam" id="PF00534"/>
    </source>
</evidence>
<evidence type="ECO:0000256" key="4">
    <source>
        <dbReference type="ARBA" id="ARBA00022676"/>
    </source>
</evidence>
<dbReference type="GO" id="GO:0009011">
    <property type="term" value="F:alpha-1,4-glucan glucosyltransferase (ADP-glucose donor) activity"/>
    <property type="evidence" value="ECO:0007669"/>
    <property type="project" value="UniProtKB-EC"/>
</dbReference>
<dbReference type="Pfam" id="PF00534">
    <property type="entry name" value="Glycos_transf_1"/>
    <property type="match status" value="1"/>
</dbReference>
<comment type="similarity">
    <text evidence="2">Belongs to the glycosyltransferase 1 family. Bacterial/plant glycogen synthase subfamily.</text>
</comment>
<dbReference type="HAMAP" id="MF_00484">
    <property type="entry name" value="Glycogen_synth"/>
    <property type="match status" value="1"/>
</dbReference>
<dbReference type="EMBL" id="CAFAAV010000016">
    <property type="protein sequence ID" value="CAB4805060.1"/>
    <property type="molecule type" value="Genomic_DNA"/>
</dbReference>
<dbReference type="InterPro" id="IPR001296">
    <property type="entry name" value="Glyco_trans_1"/>
</dbReference>
<dbReference type="EMBL" id="CAFBMT010000015">
    <property type="protein sequence ID" value="CAB4944026.1"/>
    <property type="molecule type" value="Genomic_DNA"/>
</dbReference>
<dbReference type="PANTHER" id="PTHR45825">
    <property type="entry name" value="GRANULE-BOUND STARCH SYNTHASE 1, CHLOROPLASTIC/AMYLOPLASTIC"/>
    <property type="match status" value="1"/>
</dbReference>
<dbReference type="InterPro" id="IPR011835">
    <property type="entry name" value="GS/SS"/>
</dbReference>
<dbReference type="InterPro" id="IPR013534">
    <property type="entry name" value="Starch_synth_cat_dom"/>
</dbReference>
<evidence type="ECO:0000259" key="7">
    <source>
        <dbReference type="Pfam" id="PF08323"/>
    </source>
</evidence>
<dbReference type="PANTHER" id="PTHR45825:SF11">
    <property type="entry name" value="ALPHA AMYLASE DOMAIN-CONTAINING PROTEIN"/>
    <property type="match status" value="1"/>
</dbReference>
<sequence length="477" mass="50929">MTSECYPLVKTGGLADVAGALPLALAPLGVETRVLLPAYPGVREQLTGARKIASLPDLFGGPGGLISGTTADGLHVVLVDAPHLFARKAGGPYLGPDGLDWPDNHLRFAALSWVGAQIALGEVGTWQPDVVHLHDWQAALTAAYLHTAKAPAPPSLLTIHNLAFQGVFAMALADTLRLPKTAFGYDGLEYWGNLSFLKAGVQWCDRLSTVSPTYAREILTPHQGMGFDGLLRARADVLTGIVNGIDETVWNPATDPHLASPYSARRLQAKAFDKAALQVELGLHVRTDVPLFCVVSRLTTQKGLDLLLDAMPALHARGAQLAVLGNGDAAIQDEFLRLAETHPGQVATTIGYHEPLSHRFQAGADAIIVPSRFEPCGLTQLYGLRYGTLPVVARVGGLADTVIDANEAALRDGVATGFQFSPVDAVQLGVAIDRACTLFADPLAWQRAQKRAMTRDVGWGIAAGAYLDQYERILSRR</sequence>
<evidence type="ECO:0000313" key="9">
    <source>
        <dbReference type="EMBL" id="CAB4739502.1"/>
    </source>
</evidence>
<protein>
    <recommendedName>
        <fullName evidence="3">starch synthase</fullName>
        <ecNumber evidence="3">2.4.1.21</ecNumber>
    </recommendedName>
</protein>
<evidence type="ECO:0000313" key="13">
    <source>
        <dbReference type="EMBL" id="CAB4983888.1"/>
    </source>
</evidence>
<evidence type="ECO:0000256" key="1">
    <source>
        <dbReference type="ARBA" id="ARBA00001478"/>
    </source>
</evidence>
<dbReference type="EMBL" id="CAFBOL010000018">
    <property type="protein sequence ID" value="CAB4983888.1"/>
    <property type="molecule type" value="Genomic_DNA"/>
</dbReference>
<keyword evidence="4" id="KW-0328">Glycosyltransferase</keyword>
<dbReference type="Pfam" id="PF08323">
    <property type="entry name" value="Glyco_transf_5"/>
    <property type="match status" value="1"/>
</dbReference>
<evidence type="ECO:0000313" key="11">
    <source>
        <dbReference type="EMBL" id="CAB4853042.1"/>
    </source>
</evidence>
<dbReference type="EMBL" id="CAFBIY010000191">
    <property type="protein sequence ID" value="CAB4853042.1"/>
    <property type="molecule type" value="Genomic_DNA"/>
</dbReference>
<dbReference type="GO" id="GO:0005978">
    <property type="term" value="P:glycogen biosynthetic process"/>
    <property type="evidence" value="ECO:0007669"/>
    <property type="project" value="TreeGrafter"/>
</dbReference>
<evidence type="ECO:0000313" key="12">
    <source>
        <dbReference type="EMBL" id="CAB4944026.1"/>
    </source>
</evidence>
<dbReference type="EMBL" id="CAESGF010000025">
    <property type="protein sequence ID" value="CAB4365155.1"/>
    <property type="molecule type" value="Genomic_DNA"/>
</dbReference>
<dbReference type="Gene3D" id="3.40.50.2000">
    <property type="entry name" value="Glycogen Phosphorylase B"/>
    <property type="match status" value="2"/>
</dbReference>
<evidence type="ECO:0000256" key="2">
    <source>
        <dbReference type="ARBA" id="ARBA00010281"/>
    </source>
</evidence>
<dbReference type="AlphaFoldDB" id="A0A6J6SX59"/>
<dbReference type="NCBIfam" id="NF001899">
    <property type="entry name" value="PRK00654.1-2"/>
    <property type="match status" value="1"/>
</dbReference>
<feature type="domain" description="Starch synthase catalytic" evidence="7">
    <location>
        <begin position="2"/>
        <end position="232"/>
    </location>
</feature>
<accession>A0A6J6SX59</accession>
<reference evidence="9" key="1">
    <citation type="submission" date="2020-05" db="EMBL/GenBank/DDBJ databases">
        <authorList>
            <person name="Chiriac C."/>
            <person name="Salcher M."/>
            <person name="Ghai R."/>
            <person name="Kavagutti S V."/>
        </authorList>
    </citation>
    <scope>NUCLEOTIDE SEQUENCE</scope>
</reference>
<evidence type="ECO:0000313" key="8">
    <source>
        <dbReference type="EMBL" id="CAB4365155.1"/>
    </source>
</evidence>
<feature type="domain" description="Glycosyl transferase family 1" evidence="6">
    <location>
        <begin position="287"/>
        <end position="434"/>
    </location>
</feature>
<evidence type="ECO:0000256" key="5">
    <source>
        <dbReference type="ARBA" id="ARBA00022679"/>
    </source>
</evidence>